<dbReference type="AlphaFoldDB" id="A0A9N8EM47"/>
<keyword evidence="2" id="KW-1133">Transmembrane helix</keyword>
<sequence>MSTDRSLQRRRWRKTSRLSRMASLQESELSIITQPSDVSDQESSLTSLMAFDPLASDDILDGYAVDDETSIDAPRSIEKPRQLASASPLQQSPVSTAEMVEESNIQVHFCETTVTEMNQILKWYSSRSVMDNDDGAGADSQAPDNSLNLQREDLPVPEHNDSYITDQDSSLTSAVALSSDLLLGDIHHEYSAGEDRHEKGLDIPYGLSASMSSLHDQKHNNIQPLSTTKAAEESKIQVHFCETTATEMNEILHWWSSKSAIDTDATADDSSLKSHEENGHSDQQASHLTGNSLVCDTPKSEACMDLSQHSHFGGRSVSSSLSVSQNHCEMTDDPLSQSDTLFPSIQDDEKENANIVHLGVADGSDQEDMRATAQEQHEEVTRLLYQTQDMAEKVASLAETSCTEEEEDEEGNETDHDDECTGPLLEVVEGWLNAPRGGIRRRRRKKLHSNIHNKSPSDQEVPSSSLLQLRWQDYAHLWFRRHRMSFETAIVRRCLVPVLPLPALLHLMNRPKLTRQLVWGTILLAMLGFPLILWLYFPQRVLAPVSVQPKLDLFLQHPYYTSELHYSLHAIRPLAGETTSTFFESDSDYDFL</sequence>
<dbReference type="EMBL" id="CAICTM010001193">
    <property type="protein sequence ID" value="CAB9521449.1"/>
    <property type="molecule type" value="Genomic_DNA"/>
</dbReference>
<evidence type="ECO:0000256" key="2">
    <source>
        <dbReference type="SAM" id="Phobius"/>
    </source>
</evidence>
<evidence type="ECO:0000256" key="1">
    <source>
        <dbReference type="SAM" id="MobiDB-lite"/>
    </source>
</evidence>
<protein>
    <submittedName>
        <fullName evidence="3">Uncharacterized protein</fullName>
    </submittedName>
</protein>
<reference evidence="3" key="1">
    <citation type="submission" date="2020-06" db="EMBL/GenBank/DDBJ databases">
        <authorList>
            <consortium name="Plant Systems Biology data submission"/>
        </authorList>
    </citation>
    <scope>NUCLEOTIDE SEQUENCE</scope>
    <source>
        <strain evidence="3">D6</strain>
    </source>
</reference>
<feature type="compositionally biased region" description="Acidic residues" evidence="1">
    <location>
        <begin position="402"/>
        <end position="420"/>
    </location>
</feature>
<proteinExistence type="predicted"/>
<feature type="transmembrane region" description="Helical" evidence="2">
    <location>
        <begin position="517"/>
        <end position="537"/>
    </location>
</feature>
<feature type="compositionally biased region" description="Basic and acidic residues" evidence="1">
    <location>
        <begin position="270"/>
        <end position="280"/>
    </location>
</feature>
<name>A0A9N8EM47_9STRA</name>
<comment type="caution">
    <text evidence="3">The sequence shown here is derived from an EMBL/GenBank/DDBJ whole genome shotgun (WGS) entry which is preliminary data.</text>
</comment>
<gene>
    <name evidence="3" type="ORF">SEMRO_1195_G251420.1</name>
</gene>
<feature type="region of interest" description="Disordered" evidence="1">
    <location>
        <begin position="398"/>
        <end position="420"/>
    </location>
</feature>
<keyword evidence="2" id="KW-0812">Transmembrane</keyword>
<feature type="compositionally biased region" description="Polar residues" evidence="1">
    <location>
        <begin position="281"/>
        <end position="293"/>
    </location>
</feature>
<keyword evidence="2" id="KW-0472">Membrane</keyword>
<accession>A0A9N8EM47</accession>
<organism evidence="3 4">
    <name type="scientific">Seminavis robusta</name>
    <dbReference type="NCBI Taxonomy" id="568900"/>
    <lineage>
        <taxon>Eukaryota</taxon>
        <taxon>Sar</taxon>
        <taxon>Stramenopiles</taxon>
        <taxon>Ochrophyta</taxon>
        <taxon>Bacillariophyta</taxon>
        <taxon>Bacillariophyceae</taxon>
        <taxon>Bacillariophycidae</taxon>
        <taxon>Naviculales</taxon>
        <taxon>Naviculaceae</taxon>
        <taxon>Seminavis</taxon>
    </lineage>
</organism>
<feature type="region of interest" description="Disordered" evidence="1">
    <location>
        <begin position="310"/>
        <end position="337"/>
    </location>
</feature>
<keyword evidence="4" id="KW-1185">Reference proteome</keyword>
<dbReference type="Proteomes" id="UP001153069">
    <property type="component" value="Unassembled WGS sequence"/>
</dbReference>
<evidence type="ECO:0000313" key="4">
    <source>
        <dbReference type="Proteomes" id="UP001153069"/>
    </source>
</evidence>
<feature type="region of interest" description="Disordered" evidence="1">
    <location>
        <begin position="266"/>
        <end position="293"/>
    </location>
</feature>
<evidence type="ECO:0000313" key="3">
    <source>
        <dbReference type="EMBL" id="CAB9521449.1"/>
    </source>
</evidence>